<dbReference type="AlphaFoldDB" id="A0AAJ6Y038"/>
<dbReference type="RefSeq" id="XP_011037613.1">
    <property type="nucleotide sequence ID" value="XM_011039311.1"/>
</dbReference>
<protein>
    <submittedName>
        <fullName evidence="2">Uncharacterized protein LOC105134771 isoform X2</fullName>
    </submittedName>
</protein>
<accession>A0AAJ6Y038</accession>
<name>A0AAJ6Y038_POPEU</name>
<dbReference type="GeneID" id="105134771"/>
<gene>
    <name evidence="2" type="primary">LOC105134771</name>
</gene>
<dbReference type="Proteomes" id="UP000694918">
    <property type="component" value="Unplaced"/>
</dbReference>
<sequence>MASELQEVFFLLSHLPLRLTPQRRTCSRFVIFIWWIKHLMMAKDTRMLPKRIVTGRGNHLPLSIARSKDSRTYLKKKKQQVKMRFSSQIMISPLSGEWTDMVGFSLLLEHWLPLSN</sequence>
<keyword evidence="1" id="KW-1185">Reference proteome</keyword>
<organism evidence="1 2">
    <name type="scientific">Populus euphratica</name>
    <name type="common">Euphrates poplar</name>
    <dbReference type="NCBI Taxonomy" id="75702"/>
    <lineage>
        <taxon>Eukaryota</taxon>
        <taxon>Viridiplantae</taxon>
        <taxon>Streptophyta</taxon>
        <taxon>Embryophyta</taxon>
        <taxon>Tracheophyta</taxon>
        <taxon>Spermatophyta</taxon>
        <taxon>Magnoliopsida</taxon>
        <taxon>eudicotyledons</taxon>
        <taxon>Gunneridae</taxon>
        <taxon>Pentapetalae</taxon>
        <taxon>rosids</taxon>
        <taxon>fabids</taxon>
        <taxon>Malpighiales</taxon>
        <taxon>Salicaceae</taxon>
        <taxon>Saliceae</taxon>
        <taxon>Populus</taxon>
    </lineage>
</organism>
<reference evidence="2" key="1">
    <citation type="submission" date="2025-08" db="UniProtKB">
        <authorList>
            <consortium name="RefSeq"/>
        </authorList>
    </citation>
    <scope>IDENTIFICATION</scope>
</reference>
<evidence type="ECO:0000313" key="2">
    <source>
        <dbReference type="RefSeq" id="XP_011037613.1"/>
    </source>
</evidence>
<evidence type="ECO:0000313" key="1">
    <source>
        <dbReference type="Proteomes" id="UP000694918"/>
    </source>
</evidence>
<proteinExistence type="predicted"/>